<comment type="caution">
    <text evidence="5">The sequence shown here is derived from an EMBL/GenBank/DDBJ whole genome shotgun (WGS) entry which is preliminary data.</text>
</comment>
<feature type="domain" description="Phage tail tape measure protein" evidence="4">
    <location>
        <begin position="263"/>
        <end position="468"/>
    </location>
</feature>
<dbReference type="EMBL" id="LITQ01000008">
    <property type="protein sequence ID" value="OAA94081.1"/>
    <property type="molecule type" value="Genomic_DNA"/>
</dbReference>
<dbReference type="Proteomes" id="UP000077384">
    <property type="component" value="Unassembled WGS sequence"/>
</dbReference>
<feature type="coiled-coil region" evidence="2">
    <location>
        <begin position="78"/>
        <end position="178"/>
    </location>
</feature>
<reference evidence="6 8" key="2">
    <citation type="journal article" date="2016" name="Front. Microbiol.">
        <title>Industrial Acetogenic Biocatalysts: A Comparative Metabolic and Genomic Analysis.</title>
        <authorList>
            <person name="Bengelsdorf F."/>
            <person name="Poehlein A."/>
            <person name="Sonja S."/>
            <person name="Erz C."/>
            <person name="Hummel T."/>
            <person name="Hoffmeister S."/>
            <person name="Daniel R."/>
            <person name="Durre P."/>
        </authorList>
    </citation>
    <scope>NUCLEOTIDE SEQUENCE [LARGE SCALE GENOMIC DNA]</scope>
    <source>
        <strain evidence="6 8">PTA-10522</strain>
    </source>
</reference>
<evidence type="ECO:0000256" key="3">
    <source>
        <dbReference type="SAM" id="MobiDB-lite"/>
    </source>
</evidence>
<keyword evidence="1" id="KW-1188">Viral release from host cell</keyword>
<dbReference type="PANTHER" id="PTHR37813">
    <property type="entry name" value="FELS-2 PROPHAGE PROTEIN"/>
    <property type="match status" value="1"/>
</dbReference>
<gene>
    <name evidence="5" type="primary">smc_3</name>
    <name evidence="6" type="synonym">smc_1</name>
    <name evidence="6" type="ORF">CLCOS_08050</name>
    <name evidence="5" type="ORF">WX73_03651</name>
</gene>
<dbReference type="RefSeq" id="WP_063600471.1">
    <property type="nucleotide sequence ID" value="NZ_LITQ01000008.1"/>
</dbReference>
<feature type="coiled-coil region" evidence="2">
    <location>
        <begin position="901"/>
        <end position="928"/>
    </location>
</feature>
<dbReference type="Proteomes" id="UP000093694">
    <property type="component" value="Unassembled WGS sequence"/>
</dbReference>
<protein>
    <submittedName>
        <fullName evidence="5">Chromosome partition protein Smc</fullName>
    </submittedName>
</protein>
<evidence type="ECO:0000256" key="1">
    <source>
        <dbReference type="ARBA" id="ARBA00022612"/>
    </source>
</evidence>
<accession>A0A166TTR4</accession>
<evidence type="ECO:0000256" key="2">
    <source>
        <dbReference type="SAM" id="Coils"/>
    </source>
</evidence>
<evidence type="ECO:0000313" key="7">
    <source>
        <dbReference type="Proteomes" id="UP000077384"/>
    </source>
</evidence>
<evidence type="ECO:0000313" key="8">
    <source>
        <dbReference type="Proteomes" id="UP000093694"/>
    </source>
</evidence>
<keyword evidence="8" id="KW-1185">Reference proteome</keyword>
<feature type="region of interest" description="Disordered" evidence="3">
    <location>
        <begin position="1952"/>
        <end position="1971"/>
    </location>
</feature>
<dbReference type="SUPFAM" id="SSF53955">
    <property type="entry name" value="Lysozyme-like"/>
    <property type="match status" value="1"/>
</dbReference>
<evidence type="ECO:0000259" key="4">
    <source>
        <dbReference type="Pfam" id="PF10145"/>
    </source>
</evidence>
<sequence>MAENEEISSLAVRVALDDSSFSKGIQNLKRSLGTIDSEFKNSVAGIKDWGKNLDSLKSNAQSLGDKIETQRKIVQSYSEQLEKSKKTLEDNSKSMMELKSKVDSTKTAYEESKATLGSENEETKKLEKSLNDLTEKYKNNERTVLNNEKSVQGYTIQLNNAQSRLKGFEGQLDETNKKIANFKLTSLSTSLEETSKKFKSVGEGFSKAGDAALKFSIPVVAGIGVAAKAATSFEHQIADIRKEVEASGASTEKVNSIMSEMSQDSLQWSGDFGQSTDNINEGLLTLVKDGYSADESIKVMNTALYTSRGANEDLAVVVDQLGSSLEAYGMKTNDAAQTTQNMAHMADAFAYISNHTKASISSLGEAFSITGSTAYAMKIPMTQTAAAIGILESNGIDASTAANALKAGLVNLTKPTDQMSAAMKEMNLEVFDSKGNMKDLPALLNNIEKGTKGWTNEQKQAALAAIFGKESLATWNVLVHKGGDYLSDLSTHADNANGEVKKLSDSMKDTSANNFKELSASVHTLGVEFGQNVLPTLIPMVKETTNLVKAFGNLSPGMQKAIVDVAGFTLVAGVASKTIGSVVKGGSGILDFLGKHVKKSAEAKVASEAAGEGIERVGLAAAETGVETAGATAASGGLIASLGSVALAAGPYVLAIGGVVAAGVAVHHVMTEQAVPAVDLFADRTINDTEKASGSFKNLDSSIKSSTSSINTSVNKAGLDTTQTTIKISDATKKAVQSYIQMDDDVKKTMTDIYINADKFTDQTKKSVISQYTDMTNSTKILNTGMKTDSINQFKQMVSQTGNLTKDNVEKIVAKYSDMVNKVSGLTKQQKETMVKNFRDGLTQSVGITQQQVNTITQQITAMGTKIKEGMDKQSNDRYTTLKNFFDKSSALSTQDEQKILQNMQKDNNNKKQKITQYEAQITQIYQRASNNHRDLTVQEQQQVNSLQDKMKTNAVQSLSQNEIESKVILERIKSYGTSITEQQAQDIIKSANKQRDGAIAAANSQYDKVVADAIYQRDVSHTMTADQADKVIKNAGKQRDQSVQAAKDQRTQVVDHLSKMDGEVLSNMNTDTGNMLSPWETLISNIKKAWTDFKKWLSGLFAHSGSGDQKIPATGSIGSGNGLGGIPGLASGTDSASTGWHIVGEEGPELYYFAGGETVIDAKSTNKILSQVNKSSSGSSQNDSGEQLRATEEYGENLNKYFANGLESSISTVSKPLNVLQDSVNTLMTSFIQKYLSYGQQSSKNMGLGITQSSASAINPVNTLNKKIGTSVSNLTQSFTKYGQDSISNLGTGITGNESVANNAVNKVTDDNENILDAYSKVHTDYGTSSMDNLGTAITGNEGVVTDANTKVTTDNKAILSDYVRLHTTYGTNSMSNLTAGINSASSNVLSATNKVSNDNKNVLNNFAASANPIGQNVTNGLSEGMKSAEANAVSIAHELTQKVLDAFTGPDGFDIHSPSKKTTGYGENVIQGFINGMSKKDVLNFFKNKIGGMLNFAEGASGQIASWLTAALALTGQPMSALPALEQIAMHESGGNPMAINLWDSNATAGHPSKGLMQLIDDNMQYALPGMDNIWNPIDNAVAAIRYMIATYGSIWNVPGIRSMANGGSYVGYAAGTTNAVAGWRIVGENGPELEYSPSGGETILNASDTSKVLSANSSNSNGKTIGASLIKGIADGISSKISLISNAMSNIGKAASNAFGNSLKQYNAWDEFKNELAKALNDNEVYINNSVVKLNTVLANSVMNERNARSKYFEDYSKGVISSDAAVTKLDVDIKNLQTSTGDFETDTRNLLGVMTDQSTEINILTAEYNKLGAQYGYNSDKALDALKKIQDVKDAYQKSGTDILTLVDNLKKSEIDGINEVNDKIKDALKQRYQDEQDAAEKQVNLATDTQTKILQAKIDNLDQQESDLDIEYQDEDDADKRAELERQLSMHYGAAKKKELQEELDDLNKTEERRHQKESIAQQKDDLQKQIDQLKESNDNMIKNIEEFYSDKLKDANIDAEAQKMIINNNQSEIITLLKSYGKDYEITGSSLGDRFAAGFKSSLTSVSDMISNLKSQINDLNTNVNLSSISPLSTNVNNTVTSNIQQTYTAPKSIQSSQPIVIVTKTYLDGKQVAETSTPYIDKNLGAINALSARGL</sequence>
<evidence type="ECO:0000313" key="5">
    <source>
        <dbReference type="EMBL" id="OAA94081.1"/>
    </source>
</evidence>
<organism evidence="5 7">
    <name type="scientific">Clostridium coskatii</name>
    <dbReference type="NCBI Taxonomy" id="1705578"/>
    <lineage>
        <taxon>Bacteria</taxon>
        <taxon>Bacillati</taxon>
        <taxon>Bacillota</taxon>
        <taxon>Clostridia</taxon>
        <taxon>Eubacteriales</taxon>
        <taxon>Clostridiaceae</taxon>
        <taxon>Clostridium</taxon>
    </lineage>
</organism>
<name>A0A166TTR4_9CLOT</name>
<dbReference type="InterPro" id="IPR010090">
    <property type="entry name" value="Phage_tape_meas"/>
</dbReference>
<dbReference type="EMBL" id="LROR01000032">
    <property type="protein sequence ID" value="OBR96643.1"/>
    <property type="molecule type" value="Genomic_DNA"/>
</dbReference>
<dbReference type="PANTHER" id="PTHR37813:SF1">
    <property type="entry name" value="FELS-2 PROPHAGE PROTEIN"/>
    <property type="match status" value="1"/>
</dbReference>
<dbReference type="InterPro" id="IPR023346">
    <property type="entry name" value="Lysozyme-like_dom_sf"/>
</dbReference>
<reference evidence="5 7" key="1">
    <citation type="journal article" date="2015" name="Biotechnol. Bioeng.">
        <title>Genome sequence and phenotypic characterization of Caulobacter segnis.</title>
        <authorList>
            <person name="Patel S."/>
            <person name="Fletcher B."/>
            <person name="Scott D.C."/>
            <person name="Ely B."/>
        </authorList>
    </citation>
    <scope>NUCLEOTIDE SEQUENCE [LARGE SCALE GENOMIC DNA]</scope>
    <source>
        <strain evidence="5 7">PS02</strain>
    </source>
</reference>
<dbReference type="Pfam" id="PF10145">
    <property type="entry name" value="PhageMin_Tail"/>
    <property type="match status" value="1"/>
</dbReference>
<dbReference type="SUPFAM" id="SSF57997">
    <property type="entry name" value="Tropomyosin"/>
    <property type="match status" value="1"/>
</dbReference>
<dbReference type="CDD" id="cd13402">
    <property type="entry name" value="LT_TF-like"/>
    <property type="match status" value="1"/>
</dbReference>
<keyword evidence="2" id="KW-0175">Coiled coil</keyword>
<dbReference type="PATRIC" id="fig|1705578.3.peg.3644"/>
<dbReference type="NCBIfam" id="TIGR01760">
    <property type="entry name" value="tape_meas_TP901"/>
    <property type="match status" value="1"/>
</dbReference>
<evidence type="ECO:0000313" key="6">
    <source>
        <dbReference type="EMBL" id="OBR96643.1"/>
    </source>
</evidence>
<proteinExistence type="predicted"/>